<name>A0ABT5YZT0_9ACTN</name>
<reference evidence="2 3" key="1">
    <citation type="submission" date="2023-03" db="EMBL/GenBank/DDBJ databases">
        <title>Draft genome sequence of type strain Streptomyces ferralitis JCM 14344.</title>
        <authorList>
            <person name="Klaysubun C."/>
            <person name="Duangmal K."/>
        </authorList>
    </citation>
    <scope>NUCLEOTIDE SEQUENCE [LARGE SCALE GENOMIC DNA]</scope>
    <source>
        <strain evidence="2 3">JCM 14344</strain>
    </source>
</reference>
<organism evidence="2 3">
    <name type="scientific">Streptantibioticus ferralitis</name>
    <dbReference type="NCBI Taxonomy" id="236510"/>
    <lineage>
        <taxon>Bacteria</taxon>
        <taxon>Bacillati</taxon>
        <taxon>Actinomycetota</taxon>
        <taxon>Actinomycetes</taxon>
        <taxon>Kitasatosporales</taxon>
        <taxon>Streptomycetaceae</taxon>
        <taxon>Streptantibioticus</taxon>
    </lineage>
</organism>
<feature type="region of interest" description="Disordered" evidence="1">
    <location>
        <begin position="1"/>
        <end position="24"/>
    </location>
</feature>
<gene>
    <name evidence="2" type="ORF">P2L57_11255</name>
</gene>
<comment type="caution">
    <text evidence="2">The sequence shown here is derived from an EMBL/GenBank/DDBJ whole genome shotgun (WGS) entry which is preliminary data.</text>
</comment>
<dbReference type="EMBL" id="JARHTQ010000006">
    <property type="protein sequence ID" value="MDF2256290.1"/>
    <property type="molecule type" value="Genomic_DNA"/>
</dbReference>
<evidence type="ECO:0000256" key="1">
    <source>
        <dbReference type="SAM" id="MobiDB-lite"/>
    </source>
</evidence>
<dbReference type="RefSeq" id="WP_275812151.1">
    <property type="nucleotide sequence ID" value="NZ_JARHTQ010000006.1"/>
</dbReference>
<accession>A0ABT5YZT0</accession>
<evidence type="ECO:0000313" key="2">
    <source>
        <dbReference type="EMBL" id="MDF2256290.1"/>
    </source>
</evidence>
<protein>
    <submittedName>
        <fullName evidence="2">Uncharacterized protein</fullName>
    </submittedName>
</protein>
<dbReference type="Proteomes" id="UP001220022">
    <property type="component" value="Unassembled WGS sequence"/>
</dbReference>
<keyword evidence="3" id="KW-1185">Reference proteome</keyword>
<sequence length="178" mass="18987">MSVRSKRPPIPMEARTTDGPFGPVHIRHDPWPAIVVQVQGAGMPTVRVAVPDREHAAMTVNGQRAPLSSPGRWRLRRKSRTRHATVGNRGYALTPTGLRTSLLLRDGVPIADVLGTLAAYSPLRDLPGNDARLVWHGGIDPTDVAVGQAMVIGFGAGAPGALLGTIHALLDMCFTSVR</sequence>
<evidence type="ECO:0000313" key="3">
    <source>
        <dbReference type="Proteomes" id="UP001220022"/>
    </source>
</evidence>
<proteinExistence type="predicted"/>